<feature type="compositionally biased region" description="Basic residues" evidence="1">
    <location>
        <begin position="104"/>
        <end position="113"/>
    </location>
</feature>
<reference evidence="3" key="1">
    <citation type="submission" date="2023-03" db="EMBL/GenBank/DDBJ databases">
        <authorList>
            <person name="Shen W."/>
            <person name="Cai J."/>
        </authorList>
    </citation>
    <scope>NUCLEOTIDE SEQUENCE</scope>
    <source>
        <strain evidence="3">P96-3</strain>
    </source>
</reference>
<feature type="transmembrane region" description="Helical" evidence="2">
    <location>
        <begin position="42"/>
        <end position="61"/>
    </location>
</feature>
<name>A0AAW8U2F2_9ENTE</name>
<comment type="caution">
    <text evidence="3">The sequence shown here is derived from an EMBL/GenBank/DDBJ whole genome shotgun (WGS) entry which is preliminary data.</text>
</comment>
<keyword evidence="2" id="KW-0472">Membrane</keyword>
<protein>
    <submittedName>
        <fullName evidence="3">Phage holin family protein</fullName>
    </submittedName>
</protein>
<evidence type="ECO:0000313" key="4">
    <source>
        <dbReference type="Proteomes" id="UP001268577"/>
    </source>
</evidence>
<proteinExistence type="predicted"/>
<gene>
    <name evidence="3" type="ORF">P7H70_02780</name>
</gene>
<dbReference type="EMBL" id="JARQBZ010000004">
    <property type="protein sequence ID" value="MDT2832966.1"/>
    <property type="molecule type" value="Genomic_DNA"/>
</dbReference>
<dbReference type="Proteomes" id="UP001268577">
    <property type="component" value="Unassembled WGS sequence"/>
</dbReference>
<sequence>MYRKSLIRWAIKIMRNLKIVGGFVFAFWIIALILTFNSSWIWWAYLLISSVALILAAILLYQTEIKNLYYRAEKDVTKLKSRSIQKISYDEDEEYYDVLDNKKRRKKRKKRRPSNYLETTARERKKTSENHGSSDEIHRMSSIRNKEYLHTKINLLYNGEKQQLLFETIQNLKANNFFSSYYAGVTNDDLVNNFDEYEERNIFELYDNLIPNTYAKVLYDPNSDSNRIGIFLGTTGDNQDEMMLGFIALEDSSKADLLLKKYANIQVFPTILGGTYKRVYRNRSGEIKIIKDFINYDLTISLAFYNN</sequence>
<accession>A0AAW8U2F2</accession>
<evidence type="ECO:0000313" key="3">
    <source>
        <dbReference type="EMBL" id="MDT2832966.1"/>
    </source>
</evidence>
<dbReference type="RefSeq" id="WP_311984874.1">
    <property type="nucleotide sequence ID" value="NZ_JARQBZ010000004.1"/>
</dbReference>
<evidence type="ECO:0000256" key="2">
    <source>
        <dbReference type="SAM" id="Phobius"/>
    </source>
</evidence>
<feature type="region of interest" description="Disordered" evidence="1">
    <location>
        <begin position="104"/>
        <end position="137"/>
    </location>
</feature>
<evidence type="ECO:0000256" key="1">
    <source>
        <dbReference type="SAM" id="MobiDB-lite"/>
    </source>
</evidence>
<keyword evidence="2" id="KW-1133">Transmembrane helix</keyword>
<keyword evidence="2" id="KW-0812">Transmembrane</keyword>
<feature type="transmembrane region" description="Helical" evidence="2">
    <location>
        <begin position="20"/>
        <end position="36"/>
    </location>
</feature>
<dbReference type="AlphaFoldDB" id="A0AAW8U2F2"/>
<feature type="compositionally biased region" description="Basic and acidic residues" evidence="1">
    <location>
        <begin position="120"/>
        <end position="137"/>
    </location>
</feature>
<organism evidence="3 4">
    <name type="scientific">Vagococcus carniphilus</name>
    <dbReference type="NCBI Taxonomy" id="218144"/>
    <lineage>
        <taxon>Bacteria</taxon>
        <taxon>Bacillati</taxon>
        <taxon>Bacillota</taxon>
        <taxon>Bacilli</taxon>
        <taxon>Lactobacillales</taxon>
        <taxon>Enterococcaceae</taxon>
        <taxon>Vagococcus</taxon>
    </lineage>
</organism>